<dbReference type="PROSITE" id="PS50011">
    <property type="entry name" value="PROTEIN_KINASE_DOM"/>
    <property type="match status" value="1"/>
</dbReference>
<dbReference type="Gene3D" id="1.10.510.10">
    <property type="entry name" value="Transferase(Phosphotransferase) domain 1"/>
    <property type="match status" value="1"/>
</dbReference>
<feature type="compositionally biased region" description="Polar residues" evidence="8">
    <location>
        <begin position="640"/>
        <end position="649"/>
    </location>
</feature>
<feature type="domain" description="Protein kinase" evidence="10">
    <location>
        <begin position="81"/>
        <end position="332"/>
    </location>
</feature>
<dbReference type="InterPro" id="IPR008271">
    <property type="entry name" value="Ser/Thr_kinase_AS"/>
</dbReference>
<dbReference type="SMART" id="SM00220">
    <property type="entry name" value="S_TKc"/>
    <property type="match status" value="1"/>
</dbReference>
<evidence type="ECO:0000256" key="1">
    <source>
        <dbReference type="ARBA" id="ARBA00001946"/>
    </source>
</evidence>
<dbReference type="InterPro" id="IPR011009">
    <property type="entry name" value="Kinase-like_dom_sf"/>
</dbReference>
<reference evidence="12" key="1">
    <citation type="journal article" date="2014" name="Nat. Genet.">
        <title>Genome and transcriptome of the porcine whipworm Trichuris suis.</title>
        <authorList>
            <person name="Jex A.R."/>
            <person name="Nejsum P."/>
            <person name="Schwarz E.M."/>
            <person name="Hu L."/>
            <person name="Young N.D."/>
            <person name="Hall R.S."/>
            <person name="Korhonen P.K."/>
            <person name="Liao S."/>
            <person name="Thamsborg S."/>
            <person name="Xia J."/>
            <person name="Xu P."/>
            <person name="Wang S."/>
            <person name="Scheerlinck J.P."/>
            <person name="Hofmann A."/>
            <person name="Sternberg P.W."/>
            <person name="Wang J."/>
            <person name="Gasser R.B."/>
        </authorList>
    </citation>
    <scope>NUCLEOTIDE SEQUENCE [LARGE SCALE GENOMIC DNA]</scope>
    <source>
        <strain evidence="12">DCEP-RM93F</strain>
    </source>
</reference>
<accession>A0A085NKH1</accession>
<dbReference type="GO" id="GO:0005524">
    <property type="term" value="F:ATP binding"/>
    <property type="evidence" value="ECO:0007669"/>
    <property type="project" value="UniProtKB-UniRule"/>
</dbReference>
<keyword evidence="4 7" id="KW-0547">Nucleotide-binding</keyword>
<feature type="domain" description="AGC-kinase C-terminal" evidence="11">
    <location>
        <begin position="1412"/>
        <end position="1483"/>
    </location>
</feature>
<feature type="region of interest" description="Disordered" evidence="8">
    <location>
        <begin position="630"/>
        <end position="650"/>
    </location>
</feature>
<evidence type="ECO:0000256" key="9">
    <source>
        <dbReference type="SAM" id="SignalP"/>
    </source>
</evidence>
<dbReference type="PROSITE" id="PS00107">
    <property type="entry name" value="PROTEIN_KINASE_ATP"/>
    <property type="match status" value="1"/>
</dbReference>
<keyword evidence="3" id="KW-0808">Transferase</keyword>
<evidence type="ECO:0000256" key="8">
    <source>
        <dbReference type="SAM" id="MobiDB-lite"/>
    </source>
</evidence>
<dbReference type="FunFam" id="1.10.510.10:FF:000571">
    <property type="entry name" value="Maternal embryonic leucine zipper kinase"/>
    <property type="match status" value="1"/>
</dbReference>
<proteinExistence type="predicted"/>
<dbReference type="Pfam" id="PF00069">
    <property type="entry name" value="Pkinase"/>
    <property type="match status" value="1"/>
</dbReference>
<dbReference type="PROSITE" id="PS51285">
    <property type="entry name" value="AGC_KINASE_CTER"/>
    <property type="match status" value="1"/>
</dbReference>
<evidence type="ECO:0000256" key="5">
    <source>
        <dbReference type="ARBA" id="ARBA00022777"/>
    </source>
</evidence>
<feature type="compositionally biased region" description="Low complexity" evidence="8">
    <location>
        <begin position="44"/>
        <end position="59"/>
    </location>
</feature>
<evidence type="ECO:0000313" key="12">
    <source>
        <dbReference type="EMBL" id="KFD69967.1"/>
    </source>
</evidence>
<dbReference type="SUPFAM" id="SSF56112">
    <property type="entry name" value="Protein kinase-like (PK-like)"/>
    <property type="match status" value="1"/>
</dbReference>
<feature type="region of interest" description="Disordered" evidence="8">
    <location>
        <begin position="44"/>
        <end position="78"/>
    </location>
</feature>
<organism evidence="12">
    <name type="scientific">Trichuris suis</name>
    <name type="common">pig whipworm</name>
    <dbReference type="NCBI Taxonomy" id="68888"/>
    <lineage>
        <taxon>Eukaryota</taxon>
        <taxon>Metazoa</taxon>
        <taxon>Ecdysozoa</taxon>
        <taxon>Nematoda</taxon>
        <taxon>Enoplea</taxon>
        <taxon>Dorylaimia</taxon>
        <taxon>Trichinellida</taxon>
        <taxon>Trichuridae</taxon>
        <taxon>Trichuris</taxon>
    </lineage>
</organism>
<feature type="compositionally biased region" description="Low complexity" evidence="8">
    <location>
        <begin position="1459"/>
        <end position="1480"/>
    </location>
</feature>
<evidence type="ECO:0000256" key="6">
    <source>
        <dbReference type="ARBA" id="ARBA00022840"/>
    </source>
</evidence>
<evidence type="ECO:0000256" key="7">
    <source>
        <dbReference type="PROSITE-ProRule" id="PRU10141"/>
    </source>
</evidence>
<keyword evidence="6 7" id="KW-0067">ATP-binding</keyword>
<name>A0A085NKH1_9BILA</name>
<feature type="region of interest" description="Disordered" evidence="8">
    <location>
        <begin position="1038"/>
        <end position="1061"/>
    </location>
</feature>
<evidence type="ECO:0000256" key="3">
    <source>
        <dbReference type="ARBA" id="ARBA00022679"/>
    </source>
</evidence>
<protein>
    <recommendedName>
        <fullName evidence="13">Protein kinase domain-containing protein</fullName>
    </recommendedName>
</protein>
<sequence>MPNGCSILETNWVKLLLAALPCLLASNLAAAMTIGNPRYNAASTATTTGSTLHGTQSSGDHATGQPESTRPLKRSGSKQRFEIVRKLGSGTYGKVSLAIDHRTGEQVAIKIIKKFAIENAQDLLRIKREIRIMSALRHPNIIEIKEVFENDEKIVIVMEYASGGELYDYVNNFGPLSEAEVRRTFRQIVSAVYFCHKNHVTHRDLKLENILLDKKMNAKIADFGLSNYFSDTDMLRTFCGSPLYASPEIINGIPYRGPEVDCWSLGVLLYSLAYSSMPFDGRDFNRMIRQIKRGIYYEPDNPSSASTLIRIMLRVSTDRRATIDDIANHWWLNFDVEGPPIKDLPENQVNKRRVEPTPGDTAELQVQTFNNENEIFAEFMHLNAATRKRVEEFRKKRKEADAFLSKTRDIAATNVDNNSTSASGDPFARLQALEEQLHSLSSRKPSEKEQSTTKAQTCTTTSNRESRPIDLQRNSKIELTEEEQTQSAIEQSILAEGNRLANQLVEEQTRGQVSSELIEKIRKTHEQYGIDVLKELLDSVLHSQQTGQETLKGQEDIMVDSTHRASSTVQKSDLPDLVKVQARKAAANQSLSQSQTGPDILQQKTKTIATTQGNESENDEEEQDVISVEFDDIDDEDNQGKSSSKSTLADSIGESLAMESVPPEADGQLDLMTSSMSKQTTTLNDNDDGSEKSEYSVGLSKRQSRGKYERSKFLFGREIAIDESPRPSRKRVGGVQPEVKDAPALFDKAKKYILQYPDALGSTESMQLVATKQQIIQSIENAPEDQPKATTTEPQQYTDGSGQSKLYKVLWPRASIELEADEEAQSGIQQVTDAKSELDSIEKGPTSEQTEDDEMAEEENRATSEILVPQNDEPLTKETEPDSGQTPENRYHGVSLDLNQQLQGIQVRPPSREQAATPIRTSTTAEKPTAFTYQPYDYRRSVYTSPFSNTTGRYGDTSAVHGKTDTYRPYISSVYPYFGRSTYRSQLESRDGQEPKSPGAYKQGDRRFLYSRMSYPSALDEKSATDVLSDYASKFDQRSSYGRSSSHHYVPSRSSGGGNRSHSLYELSVPAKRFSIAYAAPSSGAGETDLRLSYDQPRRRARSLYDTTDSGGHTDYYYSPKIRDSTALSYSSAAVEKPMTSTNYAKSSNDKYNFRTDDNITYRRSLYDVENDIGTGGVAALQRYHQGSGRGLAKARAQSLDKYTSDGLGTDTNTYFSTVSKPYVYPVYSHTVYQETAGNSMQDYPKSPPDASVQPIKGILKKKPVSSTSSTPTDDDSGYSSVPAADSHITSGSRTDKAVKGSSYLNWRAKSPSKTFNIMERIRRRINNNEREGGATVDTDVGSALTNYKCSSILDDRPVSSSGAISGATKYSKWSGAQSTAANYLPSSNSAMKDKEVSALESLEKNQKPRKKRNLWNLGRRRTVELPFQPSASSNEDSSYFKRPSSPLEKLKGFFVSTTPTTTDSSKSRSFGYPSSSVSSKLKDRSSYSPLDAPSGYSSAGNAVSYRKFTKVGAVRPHSSYGSTTHSWYEDNPFLVAAGNVT</sequence>
<feature type="compositionally biased region" description="Polar residues" evidence="8">
    <location>
        <begin position="788"/>
        <end position="804"/>
    </location>
</feature>
<dbReference type="PROSITE" id="PS00108">
    <property type="entry name" value="PROTEIN_KINASE_ST"/>
    <property type="match status" value="1"/>
</dbReference>
<evidence type="ECO:0000259" key="10">
    <source>
        <dbReference type="PROSITE" id="PS50011"/>
    </source>
</evidence>
<dbReference type="FunFam" id="3.30.200.20:FF:000042">
    <property type="entry name" value="Aurora kinase A"/>
    <property type="match status" value="1"/>
</dbReference>
<evidence type="ECO:0000256" key="4">
    <source>
        <dbReference type="ARBA" id="ARBA00022741"/>
    </source>
</evidence>
<dbReference type="GO" id="GO:0000226">
    <property type="term" value="P:microtubule cytoskeleton organization"/>
    <property type="evidence" value="ECO:0007669"/>
    <property type="project" value="TreeGrafter"/>
</dbReference>
<dbReference type="EMBL" id="KL367491">
    <property type="protein sequence ID" value="KFD69967.1"/>
    <property type="molecule type" value="Genomic_DNA"/>
</dbReference>
<feature type="region of interest" description="Disordered" evidence="8">
    <location>
        <begin position="1259"/>
        <end position="1296"/>
    </location>
</feature>
<feature type="region of interest" description="Disordered" evidence="8">
    <location>
        <begin position="678"/>
        <end position="706"/>
    </location>
</feature>
<feature type="region of interest" description="Disordered" evidence="8">
    <location>
        <begin position="985"/>
        <end position="1005"/>
    </location>
</feature>
<feature type="binding site" evidence="7">
    <location>
        <position position="114"/>
    </location>
    <ligand>
        <name>ATP</name>
        <dbReference type="ChEBI" id="CHEBI:30616"/>
    </ligand>
</feature>
<keyword evidence="2" id="KW-0723">Serine/threonine-protein kinase</keyword>
<gene>
    <name evidence="12" type="ORF">M514_06769</name>
</gene>
<feature type="region of interest" description="Disordered" evidence="8">
    <location>
        <begin position="821"/>
        <end position="891"/>
    </location>
</feature>
<evidence type="ECO:0000256" key="2">
    <source>
        <dbReference type="ARBA" id="ARBA00022527"/>
    </source>
</evidence>
<keyword evidence="5" id="KW-0418">Kinase</keyword>
<keyword evidence="9" id="KW-0732">Signal</keyword>
<feature type="chain" id="PRO_5001796088" description="Protein kinase domain-containing protein" evidence="9">
    <location>
        <begin position="32"/>
        <end position="1542"/>
    </location>
</feature>
<dbReference type="GO" id="GO:0050321">
    <property type="term" value="F:tau-protein kinase activity"/>
    <property type="evidence" value="ECO:0007669"/>
    <property type="project" value="TreeGrafter"/>
</dbReference>
<feature type="compositionally biased region" description="Low complexity" evidence="8">
    <location>
        <begin position="1038"/>
        <end position="1054"/>
    </location>
</feature>
<evidence type="ECO:0000259" key="11">
    <source>
        <dbReference type="PROSITE" id="PS51285"/>
    </source>
</evidence>
<comment type="cofactor">
    <cofactor evidence="1">
        <name>Mg(2+)</name>
        <dbReference type="ChEBI" id="CHEBI:18420"/>
    </cofactor>
</comment>
<feature type="signal peptide" evidence="9">
    <location>
        <begin position="1"/>
        <end position="31"/>
    </location>
</feature>
<dbReference type="InterPro" id="IPR017441">
    <property type="entry name" value="Protein_kinase_ATP_BS"/>
</dbReference>
<dbReference type="PANTHER" id="PTHR24346:SF93">
    <property type="entry name" value="NUAK FAMILY SNF1-LIKE KINASE 1"/>
    <property type="match status" value="1"/>
</dbReference>
<feature type="region of interest" description="Disordered" evidence="8">
    <location>
        <begin position="905"/>
        <end position="928"/>
    </location>
</feature>
<dbReference type="GO" id="GO:0035556">
    <property type="term" value="P:intracellular signal transduction"/>
    <property type="evidence" value="ECO:0007669"/>
    <property type="project" value="TreeGrafter"/>
</dbReference>
<feature type="region of interest" description="Disordered" evidence="8">
    <location>
        <begin position="778"/>
        <end position="804"/>
    </location>
</feature>
<dbReference type="InterPro" id="IPR000719">
    <property type="entry name" value="Prot_kinase_dom"/>
</dbReference>
<feature type="region of interest" description="Disordered" evidence="8">
    <location>
        <begin position="438"/>
        <end position="469"/>
    </location>
</feature>
<dbReference type="GO" id="GO:0005737">
    <property type="term" value="C:cytoplasm"/>
    <property type="evidence" value="ECO:0007669"/>
    <property type="project" value="TreeGrafter"/>
</dbReference>
<feature type="region of interest" description="Disordered" evidence="8">
    <location>
        <begin position="1459"/>
        <end position="1498"/>
    </location>
</feature>
<dbReference type="Proteomes" id="UP000030758">
    <property type="component" value="Unassembled WGS sequence"/>
</dbReference>
<dbReference type="PANTHER" id="PTHR24346">
    <property type="entry name" value="MAP/MICROTUBULE AFFINITY-REGULATING KINASE"/>
    <property type="match status" value="1"/>
</dbReference>
<feature type="compositionally biased region" description="Low complexity" evidence="8">
    <location>
        <begin position="452"/>
        <end position="461"/>
    </location>
</feature>
<evidence type="ECO:0008006" key="13">
    <source>
        <dbReference type="Google" id="ProtNLM"/>
    </source>
</evidence>
<dbReference type="InterPro" id="IPR000961">
    <property type="entry name" value="AGC-kinase_C"/>
</dbReference>